<keyword evidence="3" id="KW-1185">Reference proteome</keyword>
<feature type="compositionally biased region" description="Polar residues" evidence="1">
    <location>
        <begin position="445"/>
        <end position="462"/>
    </location>
</feature>
<evidence type="ECO:0000313" key="2">
    <source>
        <dbReference type="EMBL" id="KOB79292.1"/>
    </source>
</evidence>
<dbReference type="GO" id="GO:0003964">
    <property type="term" value="F:RNA-directed DNA polymerase activity"/>
    <property type="evidence" value="ECO:0007669"/>
    <property type="project" value="UniProtKB-KW"/>
</dbReference>
<keyword evidence="2" id="KW-0695">RNA-directed DNA polymerase</keyword>
<dbReference type="STRING" id="104452.A0A0L7LV16"/>
<dbReference type="Proteomes" id="UP000037510">
    <property type="component" value="Unassembled WGS sequence"/>
</dbReference>
<evidence type="ECO:0000313" key="3">
    <source>
        <dbReference type="Proteomes" id="UP000037510"/>
    </source>
</evidence>
<organism evidence="2 3">
    <name type="scientific">Operophtera brumata</name>
    <name type="common">Winter moth</name>
    <name type="synonym">Phalaena brumata</name>
    <dbReference type="NCBI Taxonomy" id="104452"/>
    <lineage>
        <taxon>Eukaryota</taxon>
        <taxon>Metazoa</taxon>
        <taxon>Ecdysozoa</taxon>
        <taxon>Arthropoda</taxon>
        <taxon>Hexapoda</taxon>
        <taxon>Insecta</taxon>
        <taxon>Pterygota</taxon>
        <taxon>Neoptera</taxon>
        <taxon>Endopterygota</taxon>
        <taxon>Lepidoptera</taxon>
        <taxon>Glossata</taxon>
        <taxon>Ditrysia</taxon>
        <taxon>Geometroidea</taxon>
        <taxon>Geometridae</taxon>
        <taxon>Larentiinae</taxon>
        <taxon>Operophtera</taxon>
    </lineage>
</organism>
<dbReference type="PANTHER" id="PTHR47510">
    <property type="entry name" value="REVERSE TRANSCRIPTASE DOMAIN-CONTAINING PROTEIN"/>
    <property type="match status" value="1"/>
</dbReference>
<dbReference type="EMBL" id="JTDY01000032">
    <property type="protein sequence ID" value="KOB79292.1"/>
    <property type="molecule type" value="Genomic_DNA"/>
</dbReference>
<dbReference type="PANTHER" id="PTHR47510:SF3">
    <property type="entry name" value="ENDO_EXONUCLEASE_PHOSPHATASE DOMAIN-CONTAINING PROTEIN"/>
    <property type="match status" value="1"/>
</dbReference>
<accession>A0A0L7LV16</accession>
<proteinExistence type="predicted"/>
<name>A0A0L7LV16_OPEBR</name>
<gene>
    <name evidence="2" type="ORF">OBRU01_00644</name>
</gene>
<protein>
    <submittedName>
        <fullName evidence="2">DNA, W-Samurai RAPD marker in retrotranposable element (Reverse transcriptase), strain p50</fullName>
    </submittedName>
</protein>
<sequence length="468" mass="51746">MVTDLFDIHAPLKHVRVKYPPAPWLTQPIKNMMLKRDRAKRLLKKFSTEDNLASYKKLRNRCSKMCRDAKRLHIHHSIQDASPSQMWKFLKSLGLGKGSSDSNVISFDLNSINSHFSKSPLCLDASIKRATINELSRLPRPDCSPFNFSEVAEGEVKKFLNSISTKAVGTDGINTQMLQLLSSELAPAITHLINYSLETSSFPSAWKAAYVIPLPKTSNPTTVSQFRPISILPVLSKILENVVAEGEVKKFLNSISTKAVGTDAYGLLVNPSKSQAMIIGSPYMLNIVTHSPSVLYGGVPIMYSSKAKNLGVIFDNQLSWSSHVNELQKLALCFYDGDCTVDHLEEFVSFEYSYSGGMSVRVTSEGARAAGRRDEFTLDVNDMRHQVVQLMRSYAPEGYQAPGFEPSSEEMDQLAIATPASNRLGHVTTAFHDLVANCYNRDTVASQQAQPSENSPVMTQNVGDLGSE</sequence>
<keyword evidence="2" id="KW-0548">Nucleotidyltransferase</keyword>
<comment type="caution">
    <text evidence="2">The sequence shown here is derived from an EMBL/GenBank/DDBJ whole genome shotgun (WGS) entry which is preliminary data.</text>
</comment>
<reference evidence="2 3" key="1">
    <citation type="journal article" date="2015" name="Genome Biol. Evol.">
        <title>The genome of winter moth (Operophtera brumata) provides a genomic perspective on sexual dimorphism and phenology.</title>
        <authorList>
            <person name="Derks M.F."/>
            <person name="Smit S."/>
            <person name="Salis L."/>
            <person name="Schijlen E."/>
            <person name="Bossers A."/>
            <person name="Mateman C."/>
            <person name="Pijl A.S."/>
            <person name="de Ridder D."/>
            <person name="Groenen M.A."/>
            <person name="Visser M.E."/>
            <person name="Megens H.J."/>
        </authorList>
    </citation>
    <scope>NUCLEOTIDE SEQUENCE [LARGE SCALE GENOMIC DNA]</scope>
    <source>
        <strain evidence="2">WM2013NL</strain>
        <tissue evidence="2">Head and thorax</tissue>
    </source>
</reference>
<keyword evidence="2" id="KW-0808">Transferase</keyword>
<evidence type="ECO:0000256" key="1">
    <source>
        <dbReference type="SAM" id="MobiDB-lite"/>
    </source>
</evidence>
<dbReference type="AlphaFoldDB" id="A0A0L7LV16"/>
<feature type="region of interest" description="Disordered" evidence="1">
    <location>
        <begin position="445"/>
        <end position="468"/>
    </location>
</feature>